<organism evidence="2 3">
    <name type="scientific">Onychostoma macrolepis</name>
    <dbReference type="NCBI Taxonomy" id="369639"/>
    <lineage>
        <taxon>Eukaryota</taxon>
        <taxon>Metazoa</taxon>
        <taxon>Chordata</taxon>
        <taxon>Craniata</taxon>
        <taxon>Vertebrata</taxon>
        <taxon>Euteleostomi</taxon>
        <taxon>Actinopterygii</taxon>
        <taxon>Neopterygii</taxon>
        <taxon>Teleostei</taxon>
        <taxon>Ostariophysi</taxon>
        <taxon>Cypriniformes</taxon>
        <taxon>Cyprinidae</taxon>
        <taxon>Acrossocheilinae</taxon>
        <taxon>Onychostoma</taxon>
    </lineage>
</organism>
<name>A0A7J6D5M5_9TELE</name>
<evidence type="ECO:0000256" key="1">
    <source>
        <dbReference type="SAM" id="MobiDB-lite"/>
    </source>
</evidence>
<sequence>MCKRIWFADSPQWTGKLPKRFTSILPAFLTYKKAICKSVLHELRRTGKSPSDMANQVNELMHLKYEQAHLAYLHSIQNIWDAEAGVYGQTTLGHLVRKDDMPQSFGAYDDADGWCGVSVSAHYLTDCLIDEYRRQEPAISKLLQGTFGQVLRSDHTRKVARKVTLSSGTMSSYAVMNENWMIVSWVMVQSEREKSLEPMYQGLAKRYNDAGVEKAKYHWVDRDCCAPFRIPDLHHGEHLDWDAWSTTPSIITEATAGPLENTCASRTQYNPNIVVKLDLFHCMRRFTRECTSEHHPLYSTFCQLLSTAFSVVDQEDLQKLKDAYQFCGIQPPNPTKQHIREHCRTRIPQPTELVDRVEKVLRHFHLTTDPNNLPLFKPSMLKTWRIQRVHILCGCLSDPEVTEGIMYRYGGNLQLNHVPGEGAKVPIWIPVRGTSQQEGYHFHQSQWITGTHASCELFQAQGMTGVARWNYQRLLDLKQPDVVLPPVFDPLLVAELNSASKRVTGKEKYPVLQLSDRDTGEKFGLEYREPECHPVQLDWKKHRVQKKDDSSVLVPLLPGPTPSTNPAPPTAVPVSQFPQLKPAAIHKVQMLSQGSMEPPVKMETSNTPPLPLQSSPRSARTGPIKTGGRVFVLDHKRWTSPMKEAIDALLDNYHGQKDMLKLVDRDYAAMVRQSATDPNSLLHPTTKYHITQYIKHLAKQVNTSSSLNTSPEKLLETQKLWQSLTEGSETVHVPVVELPPAIVNPADPVSQPASEQPLTQENVQKIVQDILLHQQEQQQQQQQKPRQTKKCLSCGQPKSRYQSDGSSIHHFYQQGPVRYYYCSTKVFKVYSAEGLTNPRMAFEEFAQTDFFQRELQLTKRRVEDKAEKKRKLSDPQPQGRMCSFCRTELKQGPNSKHIHTGFPGVAGKYIYCPAKVLDLFKDRGMTKEMTWKEFQASSFYGMEKERWAAERKK</sequence>
<feature type="compositionally biased region" description="Polar residues" evidence="1">
    <location>
        <begin position="603"/>
        <end position="618"/>
    </location>
</feature>
<accession>A0A7J6D5M5</accession>
<gene>
    <name evidence="2" type="ORF">G5714_004477</name>
</gene>
<comment type="caution">
    <text evidence="2">The sequence shown here is derived from an EMBL/GenBank/DDBJ whole genome shotgun (WGS) entry which is preliminary data.</text>
</comment>
<protein>
    <submittedName>
        <fullName evidence="2">Uncharacterized protein</fullName>
    </submittedName>
</protein>
<reference evidence="2 3" key="1">
    <citation type="submission" date="2020-04" db="EMBL/GenBank/DDBJ databases">
        <title>Chromosome-level genome assembly of a cyprinid fish Onychostoma macrolepis by integration of Nanopore Sequencing, Bionano and Hi-C technology.</title>
        <authorList>
            <person name="Wang D."/>
        </authorList>
    </citation>
    <scope>NUCLEOTIDE SEQUENCE [LARGE SCALE GENOMIC DNA]</scope>
    <source>
        <strain evidence="2">SWU-2019</strain>
        <tissue evidence="2">Muscle</tissue>
    </source>
</reference>
<dbReference type="AlphaFoldDB" id="A0A7J6D5M5"/>
<dbReference type="PANTHER" id="PTHR47773:SF1">
    <property type="entry name" value="C2H2-TYPE DOMAIN-CONTAINING PROTEIN"/>
    <property type="match status" value="1"/>
</dbReference>
<dbReference type="EMBL" id="JAAMOB010000004">
    <property type="protein sequence ID" value="KAF4114254.1"/>
    <property type="molecule type" value="Genomic_DNA"/>
</dbReference>
<evidence type="ECO:0000313" key="2">
    <source>
        <dbReference type="EMBL" id="KAF4114254.1"/>
    </source>
</evidence>
<proteinExistence type="predicted"/>
<dbReference type="PANTHER" id="PTHR47773">
    <property type="entry name" value="SI:DKEY-9I5.2-RELATED"/>
    <property type="match status" value="1"/>
</dbReference>
<keyword evidence="3" id="KW-1185">Reference proteome</keyword>
<evidence type="ECO:0000313" key="3">
    <source>
        <dbReference type="Proteomes" id="UP000579812"/>
    </source>
</evidence>
<feature type="region of interest" description="Disordered" evidence="1">
    <location>
        <begin position="597"/>
        <end position="625"/>
    </location>
</feature>
<feature type="region of interest" description="Disordered" evidence="1">
    <location>
        <begin position="776"/>
        <end position="800"/>
    </location>
</feature>
<dbReference type="Proteomes" id="UP000579812">
    <property type="component" value="Unassembled WGS sequence"/>
</dbReference>